<evidence type="ECO:0000313" key="2">
    <source>
        <dbReference type="Proteomes" id="UP001293593"/>
    </source>
</evidence>
<dbReference type="EMBL" id="JAWXYG010000013">
    <property type="protein sequence ID" value="KAK4256022.1"/>
    <property type="molecule type" value="Genomic_DNA"/>
</dbReference>
<accession>A0AAE1ISX3</accession>
<organism evidence="1 2">
    <name type="scientific">Acacia crassicarpa</name>
    <name type="common">northern wattle</name>
    <dbReference type="NCBI Taxonomy" id="499986"/>
    <lineage>
        <taxon>Eukaryota</taxon>
        <taxon>Viridiplantae</taxon>
        <taxon>Streptophyta</taxon>
        <taxon>Embryophyta</taxon>
        <taxon>Tracheophyta</taxon>
        <taxon>Spermatophyta</taxon>
        <taxon>Magnoliopsida</taxon>
        <taxon>eudicotyledons</taxon>
        <taxon>Gunneridae</taxon>
        <taxon>Pentapetalae</taxon>
        <taxon>rosids</taxon>
        <taxon>fabids</taxon>
        <taxon>Fabales</taxon>
        <taxon>Fabaceae</taxon>
        <taxon>Caesalpinioideae</taxon>
        <taxon>mimosoid clade</taxon>
        <taxon>Acacieae</taxon>
        <taxon>Acacia</taxon>
    </lineage>
</organism>
<evidence type="ECO:0000313" key="1">
    <source>
        <dbReference type="EMBL" id="KAK4256022.1"/>
    </source>
</evidence>
<reference evidence="1" key="1">
    <citation type="submission" date="2023-10" db="EMBL/GenBank/DDBJ databases">
        <title>Chromosome-level genome of the transformable northern wattle, Acacia crassicarpa.</title>
        <authorList>
            <person name="Massaro I."/>
            <person name="Sinha N.R."/>
            <person name="Poethig S."/>
            <person name="Leichty A.R."/>
        </authorList>
    </citation>
    <scope>NUCLEOTIDE SEQUENCE</scope>
    <source>
        <strain evidence="1">Acra3RX</strain>
        <tissue evidence="1">Leaf</tissue>
    </source>
</reference>
<keyword evidence="2" id="KW-1185">Reference proteome</keyword>
<dbReference type="AlphaFoldDB" id="A0AAE1ISX3"/>
<gene>
    <name evidence="1" type="ORF">QN277_008943</name>
</gene>
<protein>
    <submittedName>
        <fullName evidence="1">Uncharacterized protein</fullName>
    </submittedName>
</protein>
<dbReference type="Proteomes" id="UP001293593">
    <property type="component" value="Unassembled WGS sequence"/>
</dbReference>
<name>A0AAE1ISX3_9FABA</name>
<proteinExistence type="predicted"/>
<comment type="caution">
    <text evidence="1">The sequence shown here is derived from an EMBL/GenBank/DDBJ whole genome shotgun (WGS) entry which is preliminary data.</text>
</comment>
<sequence>METEAKRNEQKNYYISFPPQKIEKSSEREIRYFSSSSSENFRFYLCSSLSAIALRISGLMGSVSTTTSLN</sequence>